<comment type="function">
    <text evidence="9">Transcriptional activator that specifically binds DNA sequence 5'-AGAAnnTTCT-3' known as heat shock promoter elements (HSE).</text>
</comment>
<keyword evidence="7" id="KW-0804">Transcription</keyword>
<dbReference type="SMART" id="SM00415">
    <property type="entry name" value="HSF"/>
    <property type="match status" value="1"/>
</dbReference>
<dbReference type="Gene3D" id="1.10.10.10">
    <property type="entry name" value="Winged helix-like DNA-binding domain superfamily/Winged helix DNA-binding domain"/>
    <property type="match status" value="1"/>
</dbReference>
<dbReference type="InterPro" id="IPR036390">
    <property type="entry name" value="WH_DNA-bd_sf"/>
</dbReference>
<dbReference type="GO" id="GO:0005634">
    <property type="term" value="C:nucleus"/>
    <property type="evidence" value="ECO:0007669"/>
    <property type="project" value="UniProtKB-SubCell"/>
</dbReference>
<dbReference type="Pfam" id="PF00447">
    <property type="entry name" value="HSF_DNA-bind"/>
    <property type="match status" value="1"/>
</dbReference>
<keyword evidence="8" id="KW-0539">Nucleus</keyword>
<dbReference type="AlphaFoldDB" id="A0AAD8I591"/>
<feature type="domain" description="HSF-type DNA-binding" evidence="11">
    <location>
        <begin position="106"/>
        <end position="130"/>
    </location>
</feature>
<evidence type="ECO:0000256" key="2">
    <source>
        <dbReference type="ARBA" id="ARBA00011233"/>
    </source>
</evidence>
<name>A0AAD8I591_9APIA</name>
<evidence type="ECO:0000313" key="12">
    <source>
        <dbReference type="EMBL" id="KAK1377770.1"/>
    </source>
</evidence>
<sequence length="394" mass="45616">MDEFAALEKNFMCSDSEIEAFFAATSNENIENDVSLKKELILIDDHEPETDVPKPMKGLYEEGPTPFLKKTYAMVDDSQTDPIISWSETEMSFVIWDHHKFSADILPKHFKHCNFSSFIRQLNTYGFKKLSPDRWEYAVEGFQKGKDYLLKNIKRRRHQSDHHVLRDEKSSQLSFHCERLKKEAEVEQLVSDTDKLRLELMNIQKEQETADNYLLSVKERLRRTEHKQQQLFIYMAQAFKNPLFNEIHLQQLRSKEALDTTGISKKQKLIAPLCNKDPVEASYYLGRSQAKDGFATEIQKEFSSNETRSPVVQGQKVNEVFATKPSAIGSDKCLLLENLLADDVVSETKAAKEHANIQSKIFRELEELITKANSNWDVSMKEMVEQAVCQQSQF</sequence>
<gene>
    <name evidence="12" type="ORF">POM88_024514</name>
</gene>
<dbReference type="GO" id="GO:0003700">
    <property type="term" value="F:DNA-binding transcription factor activity"/>
    <property type="evidence" value="ECO:0007669"/>
    <property type="project" value="InterPro"/>
</dbReference>
<evidence type="ECO:0000259" key="11">
    <source>
        <dbReference type="PROSITE" id="PS00434"/>
    </source>
</evidence>
<accession>A0AAD8I591</accession>
<dbReference type="EMBL" id="JAUIZM010000006">
    <property type="protein sequence ID" value="KAK1377770.1"/>
    <property type="molecule type" value="Genomic_DNA"/>
</dbReference>
<dbReference type="InterPro" id="IPR036388">
    <property type="entry name" value="WH-like_DNA-bd_sf"/>
</dbReference>
<comment type="subcellular location">
    <subcellularLocation>
        <location evidence="1">Nucleus</location>
    </subcellularLocation>
</comment>
<evidence type="ECO:0000256" key="10">
    <source>
        <dbReference type="ARBA" id="ARBA00061350"/>
    </source>
</evidence>
<evidence type="ECO:0000313" key="13">
    <source>
        <dbReference type="Proteomes" id="UP001237642"/>
    </source>
</evidence>
<evidence type="ECO:0000256" key="3">
    <source>
        <dbReference type="ARBA" id="ARBA00022553"/>
    </source>
</evidence>
<evidence type="ECO:0000256" key="9">
    <source>
        <dbReference type="ARBA" id="ARBA00054492"/>
    </source>
</evidence>
<dbReference type="FunFam" id="1.10.10.10:FF:000367">
    <property type="entry name" value="Heat stress transcription factor A-8"/>
    <property type="match status" value="1"/>
</dbReference>
<evidence type="ECO:0000256" key="7">
    <source>
        <dbReference type="ARBA" id="ARBA00023163"/>
    </source>
</evidence>
<dbReference type="PANTHER" id="PTHR10015:SF448">
    <property type="entry name" value="HEAT STRESS TRANSCRIPTION FACTOR A-7A-LIKE"/>
    <property type="match status" value="1"/>
</dbReference>
<keyword evidence="6" id="KW-0238">DNA-binding</keyword>
<reference evidence="12" key="2">
    <citation type="submission" date="2023-05" db="EMBL/GenBank/DDBJ databases">
        <authorList>
            <person name="Schelkunov M.I."/>
        </authorList>
    </citation>
    <scope>NUCLEOTIDE SEQUENCE</scope>
    <source>
        <strain evidence="12">Hsosn_3</strain>
        <tissue evidence="12">Leaf</tissue>
    </source>
</reference>
<dbReference type="GO" id="GO:0034605">
    <property type="term" value="P:cellular response to heat"/>
    <property type="evidence" value="ECO:0007669"/>
    <property type="project" value="TreeGrafter"/>
</dbReference>
<evidence type="ECO:0000256" key="6">
    <source>
        <dbReference type="ARBA" id="ARBA00023125"/>
    </source>
</evidence>
<evidence type="ECO:0000256" key="5">
    <source>
        <dbReference type="ARBA" id="ARBA00023016"/>
    </source>
</evidence>
<dbReference type="InterPro" id="IPR000232">
    <property type="entry name" value="HSF_DNA-bd"/>
</dbReference>
<dbReference type="PRINTS" id="PR00056">
    <property type="entry name" value="HSFDOMAIN"/>
</dbReference>
<dbReference type="SUPFAM" id="SSF46785">
    <property type="entry name" value="Winged helix' DNA-binding domain"/>
    <property type="match status" value="1"/>
</dbReference>
<reference evidence="12" key="1">
    <citation type="submission" date="2023-02" db="EMBL/GenBank/DDBJ databases">
        <title>Genome of toxic invasive species Heracleum sosnowskyi carries increased number of genes despite the absence of recent whole-genome duplications.</title>
        <authorList>
            <person name="Schelkunov M."/>
            <person name="Shtratnikova V."/>
            <person name="Makarenko M."/>
            <person name="Klepikova A."/>
            <person name="Omelchenko D."/>
            <person name="Novikova G."/>
            <person name="Obukhova E."/>
            <person name="Bogdanov V."/>
            <person name="Penin A."/>
            <person name="Logacheva M."/>
        </authorList>
    </citation>
    <scope>NUCLEOTIDE SEQUENCE</scope>
    <source>
        <strain evidence="12">Hsosn_3</strain>
        <tissue evidence="12">Leaf</tissue>
    </source>
</reference>
<protein>
    <submittedName>
        <fullName evidence="12">Heat shock transcription factor A2</fullName>
    </submittedName>
</protein>
<keyword evidence="13" id="KW-1185">Reference proteome</keyword>
<dbReference type="GO" id="GO:0006357">
    <property type="term" value="P:regulation of transcription by RNA polymerase II"/>
    <property type="evidence" value="ECO:0007669"/>
    <property type="project" value="TreeGrafter"/>
</dbReference>
<evidence type="ECO:0000256" key="8">
    <source>
        <dbReference type="ARBA" id="ARBA00023242"/>
    </source>
</evidence>
<dbReference type="Proteomes" id="UP001237642">
    <property type="component" value="Unassembled WGS sequence"/>
</dbReference>
<comment type="similarity">
    <text evidence="10">Belongs to the HSF family. Class A subfamily.</text>
</comment>
<evidence type="ECO:0000256" key="4">
    <source>
        <dbReference type="ARBA" id="ARBA00023015"/>
    </source>
</evidence>
<keyword evidence="5 12" id="KW-0346">Stress response</keyword>
<evidence type="ECO:0000256" key="1">
    <source>
        <dbReference type="ARBA" id="ARBA00004123"/>
    </source>
</evidence>
<comment type="caution">
    <text evidence="12">The sequence shown here is derived from an EMBL/GenBank/DDBJ whole genome shotgun (WGS) entry which is preliminary data.</text>
</comment>
<organism evidence="12 13">
    <name type="scientific">Heracleum sosnowskyi</name>
    <dbReference type="NCBI Taxonomy" id="360622"/>
    <lineage>
        <taxon>Eukaryota</taxon>
        <taxon>Viridiplantae</taxon>
        <taxon>Streptophyta</taxon>
        <taxon>Embryophyta</taxon>
        <taxon>Tracheophyta</taxon>
        <taxon>Spermatophyta</taxon>
        <taxon>Magnoliopsida</taxon>
        <taxon>eudicotyledons</taxon>
        <taxon>Gunneridae</taxon>
        <taxon>Pentapetalae</taxon>
        <taxon>asterids</taxon>
        <taxon>campanulids</taxon>
        <taxon>Apiales</taxon>
        <taxon>Apiaceae</taxon>
        <taxon>Apioideae</taxon>
        <taxon>apioid superclade</taxon>
        <taxon>Tordylieae</taxon>
        <taxon>Tordyliinae</taxon>
        <taxon>Heracleum</taxon>
    </lineage>
</organism>
<dbReference type="PROSITE" id="PS00434">
    <property type="entry name" value="HSF_DOMAIN"/>
    <property type="match status" value="1"/>
</dbReference>
<comment type="subunit">
    <text evidence="2">Homotrimer.</text>
</comment>
<dbReference type="PANTHER" id="PTHR10015">
    <property type="entry name" value="HEAT SHOCK TRANSCRIPTION FACTOR"/>
    <property type="match status" value="1"/>
</dbReference>
<keyword evidence="4" id="KW-0805">Transcription regulation</keyword>
<proteinExistence type="inferred from homology"/>
<dbReference type="GO" id="GO:0000978">
    <property type="term" value="F:RNA polymerase II cis-regulatory region sequence-specific DNA binding"/>
    <property type="evidence" value="ECO:0007669"/>
    <property type="project" value="TreeGrafter"/>
</dbReference>
<keyword evidence="3" id="KW-0597">Phosphoprotein</keyword>